<dbReference type="InterPro" id="IPR003594">
    <property type="entry name" value="HATPase_dom"/>
</dbReference>
<keyword evidence="8" id="KW-0472">Membrane</keyword>
<dbReference type="PATRIC" id="fig|1121098.3.peg.1019"/>
<dbReference type="PRINTS" id="PR00344">
    <property type="entry name" value="BCTRLSENSOR"/>
</dbReference>
<evidence type="ECO:0000256" key="3">
    <source>
        <dbReference type="ARBA" id="ARBA00022679"/>
    </source>
</evidence>
<organism evidence="10 11">
    <name type="scientific">Phocaeicola massiliensis B84634 = Timone 84634 = DSM 17679 = JCM 13223</name>
    <dbReference type="NCBI Taxonomy" id="1121098"/>
    <lineage>
        <taxon>Bacteria</taxon>
        <taxon>Pseudomonadati</taxon>
        <taxon>Bacteroidota</taxon>
        <taxon>Bacteroidia</taxon>
        <taxon>Bacteroidales</taxon>
        <taxon>Bacteroidaceae</taxon>
        <taxon>Phocaeicola</taxon>
    </lineage>
</organism>
<dbReference type="AlphaFoldDB" id="U6RL72"/>
<comment type="catalytic activity">
    <reaction evidence="1">
        <text>ATP + protein L-histidine = ADP + protein N-phospho-L-histidine.</text>
        <dbReference type="EC" id="2.7.13.3"/>
    </reaction>
</comment>
<dbReference type="eggNOG" id="COG5000">
    <property type="taxonomic scope" value="Bacteria"/>
</dbReference>
<dbReference type="GO" id="GO:0005524">
    <property type="term" value="F:ATP binding"/>
    <property type="evidence" value="ECO:0007669"/>
    <property type="project" value="UniProtKB-KW"/>
</dbReference>
<dbReference type="InterPro" id="IPR036890">
    <property type="entry name" value="HATPase_C_sf"/>
</dbReference>
<comment type="caution">
    <text evidence="10">The sequence shown here is derived from an EMBL/GenBank/DDBJ whole genome shotgun (WGS) entry which is preliminary data.</text>
</comment>
<keyword evidence="8" id="KW-0812">Transmembrane</keyword>
<evidence type="ECO:0000256" key="1">
    <source>
        <dbReference type="ARBA" id="ARBA00000085"/>
    </source>
</evidence>
<dbReference type="SUPFAM" id="SSF55874">
    <property type="entry name" value="ATPase domain of HSP90 chaperone/DNA topoisomerase II/histidine kinase"/>
    <property type="match status" value="1"/>
</dbReference>
<dbReference type="PANTHER" id="PTHR43065">
    <property type="entry name" value="SENSOR HISTIDINE KINASE"/>
    <property type="match status" value="1"/>
</dbReference>
<dbReference type="Gene3D" id="3.30.565.10">
    <property type="entry name" value="Histidine kinase-like ATPase, C-terminal domain"/>
    <property type="match status" value="1"/>
</dbReference>
<dbReference type="InterPro" id="IPR005467">
    <property type="entry name" value="His_kinase_dom"/>
</dbReference>
<evidence type="ECO:0000256" key="7">
    <source>
        <dbReference type="ARBA" id="ARBA00023012"/>
    </source>
</evidence>
<feature type="transmembrane region" description="Helical" evidence="8">
    <location>
        <begin position="32"/>
        <end position="50"/>
    </location>
</feature>
<dbReference type="GO" id="GO:0004673">
    <property type="term" value="F:protein histidine kinase activity"/>
    <property type="evidence" value="ECO:0007669"/>
    <property type="project" value="UniProtKB-EC"/>
</dbReference>
<evidence type="ECO:0000256" key="4">
    <source>
        <dbReference type="ARBA" id="ARBA00022741"/>
    </source>
</evidence>
<dbReference type="PROSITE" id="PS50109">
    <property type="entry name" value="HIS_KIN"/>
    <property type="match status" value="1"/>
</dbReference>
<keyword evidence="5" id="KW-0418">Kinase</keyword>
<proteinExistence type="predicted"/>
<evidence type="ECO:0000259" key="9">
    <source>
        <dbReference type="PROSITE" id="PS50109"/>
    </source>
</evidence>
<dbReference type="Pfam" id="PF02518">
    <property type="entry name" value="HATPase_c"/>
    <property type="match status" value="1"/>
</dbReference>
<dbReference type="SMART" id="SM00387">
    <property type="entry name" value="HATPase_c"/>
    <property type="match status" value="1"/>
</dbReference>
<dbReference type="EMBL" id="AQHY01000010">
    <property type="protein sequence ID" value="EOA56812.1"/>
    <property type="molecule type" value="Genomic_DNA"/>
</dbReference>
<keyword evidence="3" id="KW-0808">Transferase</keyword>
<keyword evidence="4" id="KW-0547">Nucleotide-binding</keyword>
<dbReference type="GO" id="GO:0000160">
    <property type="term" value="P:phosphorelay signal transduction system"/>
    <property type="evidence" value="ECO:0007669"/>
    <property type="project" value="UniProtKB-KW"/>
</dbReference>
<dbReference type="HOGENOM" id="CLU_000445_114_4_10"/>
<evidence type="ECO:0000313" key="11">
    <source>
        <dbReference type="Proteomes" id="UP000017831"/>
    </source>
</evidence>
<dbReference type="InterPro" id="IPR004358">
    <property type="entry name" value="Sig_transdc_His_kin-like_C"/>
</dbReference>
<dbReference type="PANTHER" id="PTHR43065:SF46">
    <property type="entry name" value="C4-DICARBOXYLATE TRANSPORT SENSOR PROTEIN DCTB"/>
    <property type="match status" value="1"/>
</dbReference>
<accession>U6RL72</accession>
<evidence type="ECO:0000256" key="6">
    <source>
        <dbReference type="ARBA" id="ARBA00022840"/>
    </source>
</evidence>
<keyword evidence="11" id="KW-1185">Reference proteome</keyword>
<evidence type="ECO:0000256" key="2">
    <source>
        <dbReference type="ARBA" id="ARBA00012438"/>
    </source>
</evidence>
<sequence>MNRFQTLRIVLLMLLLAAASVAAYLFFRHELYFCLLFSLLIVLGIILYVCQWQQKTTLMVARMIEGIRYSDFSLSFSVRHKSRSEQLLAEEINKVVSEFRTKLSEKEERYQYYETLLDTVDSSLLVADSSGMVHWMNCAAVHDLCGYPIHSLNELSSLNSSFPVIITSLQPGEVKAVRICRGDVMQELAVTVTEYSSQGVDLRLINLKNIHSVLEENEIEAWQKLIRVLTHEIMNSIAPIISLSETLSERAVQNGMNEKDYGIMLQGMQTIYRRSKGLLGFVENYRKLSRLSMPVLAPVRMEELLDDLKKLFPSRDIHYIYRTEDADKILMLDRSQIEQVLINLLKNAGEACIEQEIPEVIIATHYEMEKRIFMLTVTDNGSGILPDVLDKIFVPFFTTKPTGSGIGLSLCKQIMNLHGGSISVSSEIGKGSCFSLKFLCK</sequence>
<dbReference type="GeneID" id="60062962"/>
<keyword evidence="7" id="KW-0902">Two-component regulatory system</keyword>
<dbReference type="Proteomes" id="UP000017831">
    <property type="component" value="Unassembled WGS sequence"/>
</dbReference>
<dbReference type="EC" id="2.7.13.3" evidence="2"/>
<evidence type="ECO:0000256" key="5">
    <source>
        <dbReference type="ARBA" id="ARBA00022777"/>
    </source>
</evidence>
<reference evidence="10 11" key="1">
    <citation type="submission" date="2013-04" db="EMBL/GenBank/DDBJ databases">
        <title>The Genome Sequence of Bacteroides massiliensis DSM 17679.</title>
        <authorList>
            <consortium name="The Broad Institute Genomics Platform"/>
            <person name="Earl A."/>
            <person name="Ward D."/>
            <person name="Feldgarden M."/>
            <person name="Gevers D."/>
            <person name="Martens E."/>
            <person name="Fenner L."/>
            <person name="Roux V."/>
            <person name="Mallet M.N."/>
            <person name="Raoult D."/>
            <person name="Walker B."/>
            <person name="Young S."/>
            <person name="Zeng Q."/>
            <person name="Gargeya S."/>
            <person name="Fitzgerald M."/>
            <person name="Haas B."/>
            <person name="Abouelleil A."/>
            <person name="Allen A.W."/>
            <person name="Alvarado L."/>
            <person name="Arachchi H.M."/>
            <person name="Berlin A.M."/>
            <person name="Chapman S.B."/>
            <person name="Gainer-Dewar J."/>
            <person name="Goldberg J."/>
            <person name="Griggs A."/>
            <person name="Gujja S."/>
            <person name="Hansen M."/>
            <person name="Howarth C."/>
            <person name="Imamovic A."/>
            <person name="Ireland A."/>
            <person name="Larimer J."/>
            <person name="McCowan C."/>
            <person name="Murphy C."/>
            <person name="Pearson M."/>
            <person name="Poon T.W."/>
            <person name="Priest M."/>
            <person name="Roberts A."/>
            <person name="Saif S."/>
            <person name="Shea T."/>
            <person name="Sisk P."/>
            <person name="Sykes S."/>
            <person name="Wortman J."/>
            <person name="Nusbaum C."/>
            <person name="Birren B."/>
        </authorList>
    </citation>
    <scope>NUCLEOTIDE SEQUENCE [LARGE SCALE GENOMIC DNA]</scope>
    <source>
        <strain evidence="11">B84634 / Timone 84634 / DSM 17679 / JCM 13223</strain>
    </source>
</reference>
<dbReference type="RefSeq" id="WP_005937901.1">
    <property type="nucleotide sequence ID" value="NZ_KB890397.1"/>
</dbReference>
<evidence type="ECO:0000256" key="8">
    <source>
        <dbReference type="SAM" id="Phobius"/>
    </source>
</evidence>
<dbReference type="OrthoDB" id="1931120at2"/>
<feature type="domain" description="Histidine kinase" evidence="9">
    <location>
        <begin position="228"/>
        <end position="441"/>
    </location>
</feature>
<evidence type="ECO:0000313" key="10">
    <source>
        <dbReference type="EMBL" id="EOA56812.1"/>
    </source>
</evidence>
<keyword evidence="8" id="KW-1133">Transmembrane helix</keyword>
<protein>
    <recommendedName>
        <fullName evidence="2">histidine kinase</fullName>
        <ecNumber evidence="2">2.7.13.3</ecNumber>
    </recommendedName>
</protein>
<name>U6RL72_9BACT</name>
<gene>
    <name evidence="10" type="ORF">HMPREF1534_01002</name>
</gene>
<dbReference type="STRING" id="1121098.HMPREF1534_01002"/>
<keyword evidence="6" id="KW-0067">ATP-binding</keyword>